<dbReference type="Gene3D" id="3.40.390.30">
    <property type="entry name" value="Metalloproteases ('zincins'), catalytic domain"/>
    <property type="match status" value="1"/>
</dbReference>
<evidence type="ECO:0000256" key="9">
    <source>
        <dbReference type="SAM" id="MobiDB-lite"/>
    </source>
</evidence>
<comment type="similarity">
    <text evidence="1 8">Belongs to the endoribonuclease YbeY family.</text>
</comment>
<dbReference type="InterPro" id="IPR023091">
    <property type="entry name" value="MetalPrtase_cat_dom_sf_prd"/>
</dbReference>
<name>A0AA37T830_9GAMM</name>
<evidence type="ECO:0000256" key="5">
    <source>
        <dbReference type="ARBA" id="ARBA00022759"/>
    </source>
</evidence>
<organism evidence="10 11">
    <name type="scientific">Marinibactrum halimedae</name>
    <dbReference type="NCBI Taxonomy" id="1444977"/>
    <lineage>
        <taxon>Bacteria</taxon>
        <taxon>Pseudomonadati</taxon>
        <taxon>Pseudomonadota</taxon>
        <taxon>Gammaproteobacteria</taxon>
        <taxon>Cellvibrionales</taxon>
        <taxon>Cellvibrionaceae</taxon>
        <taxon>Marinibactrum</taxon>
    </lineage>
</organism>
<feature type="binding site" evidence="8">
    <location>
        <position position="124"/>
    </location>
    <ligand>
        <name>Zn(2+)</name>
        <dbReference type="ChEBI" id="CHEBI:29105"/>
        <note>catalytic</note>
    </ligand>
</feature>
<evidence type="ECO:0000313" key="11">
    <source>
        <dbReference type="Proteomes" id="UP001156870"/>
    </source>
</evidence>
<dbReference type="EC" id="3.1.-.-" evidence="8"/>
<dbReference type="Pfam" id="PF02130">
    <property type="entry name" value="YbeY"/>
    <property type="match status" value="1"/>
</dbReference>
<evidence type="ECO:0000256" key="1">
    <source>
        <dbReference type="ARBA" id="ARBA00010875"/>
    </source>
</evidence>
<dbReference type="GO" id="GO:0004521">
    <property type="term" value="F:RNA endonuclease activity"/>
    <property type="evidence" value="ECO:0007669"/>
    <property type="project" value="UniProtKB-UniRule"/>
</dbReference>
<dbReference type="PROSITE" id="PS01306">
    <property type="entry name" value="UPF0054"/>
    <property type="match status" value="1"/>
</dbReference>
<dbReference type="InterPro" id="IPR002036">
    <property type="entry name" value="YbeY"/>
</dbReference>
<comment type="cofactor">
    <cofactor evidence="8">
        <name>Zn(2+)</name>
        <dbReference type="ChEBI" id="CHEBI:29105"/>
    </cofactor>
    <text evidence="8">Binds 1 zinc ion.</text>
</comment>
<comment type="subcellular location">
    <subcellularLocation>
        <location evidence="8">Cytoplasm</location>
    </subcellularLocation>
</comment>
<dbReference type="NCBIfam" id="TIGR00043">
    <property type="entry name" value="rRNA maturation RNase YbeY"/>
    <property type="match status" value="1"/>
</dbReference>
<dbReference type="PANTHER" id="PTHR46986:SF1">
    <property type="entry name" value="ENDORIBONUCLEASE YBEY, CHLOROPLASTIC"/>
    <property type="match status" value="1"/>
</dbReference>
<dbReference type="HAMAP" id="MF_00009">
    <property type="entry name" value="Endoribonucl_YbeY"/>
    <property type="match status" value="1"/>
</dbReference>
<dbReference type="GO" id="GO:0006364">
    <property type="term" value="P:rRNA processing"/>
    <property type="evidence" value="ECO:0007669"/>
    <property type="project" value="UniProtKB-UniRule"/>
</dbReference>
<keyword evidence="7 8" id="KW-0862">Zinc</keyword>
<dbReference type="GO" id="GO:0004222">
    <property type="term" value="F:metalloendopeptidase activity"/>
    <property type="evidence" value="ECO:0007669"/>
    <property type="project" value="InterPro"/>
</dbReference>
<keyword evidence="11" id="KW-1185">Reference proteome</keyword>
<evidence type="ECO:0000256" key="7">
    <source>
        <dbReference type="ARBA" id="ARBA00022833"/>
    </source>
</evidence>
<feature type="binding site" evidence="8">
    <location>
        <position position="134"/>
    </location>
    <ligand>
        <name>Zn(2+)</name>
        <dbReference type="ChEBI" id="CHEBI:29105"/>
        <note>catalytic</note>
    </ligand>
</feature>
<keyword evidence="8" id="KW-0698">rRNA processing</keyword>
<dbReference type="Proteomes" id="UP001156870">
    <property type="component" value="Unassembled WGS sequence"/>
</dbReference>
<proteinExistence type="inferred from homology"/>
<evidence type="ECO:0000313" key="10">
    <source>
        <dbReference type="EMBL" id="GLS25541.1"/>
    </source>
</evidence>
<dbReference type="GO" id="GO:0005737">
    <property type="term" value="C:cytoplasm"/>
    <property type="evidence" value="ECO:0007669"/>
    <property type="project" value="UniProtKB-SubCell"/>
</dbReference>
<evidence type="ECO:0000256" key="4">
    <source>
        <dbReference type="ARBA" id="ARBA00022723"/>
    </source>
</evidence>
<evidence type="ECO:0000256" key="6">
    <source>
        <dbReference type="ARBA" id="ARBA00022801"/>
    </source>
</evidence>
<dbReference type="EMBL" id="BSPD01000030">
    <property type="protein sequence ID" value="GLS25541.1"/>
    <property type="molecule type" value="Genomic_DNA"/>
</dbReference>
<dbReference type="RefSeq" id="WP_232591962.1">
    <property type="nucleotide sequence ID" value="NZ_BSPD01000030.1"/>
</dbReference>
<dbReference type="GO" id="GO:0008270">
    <property type="term" value="F:zinc ion binding"/>
    <property type="evidence" value="ECO:0007669"/>
    <property type="project" value="UniProtKB-UniRule"/>
</dbReference>
<dbReference type="InterPro" id="IPR020549">
    <property type="entry name" value="YbeY_CS"/>
</dbReference>
<evidence type="ECO:0000256" key="2">
    <source>
        <dbReference type="ARBA" id="ARBA00022517"/>
    </source>
</evidence>
<evidence type="ECO:0000256" key="8">
    <source>
        <dbReference type="HAMAP-Rule" id="MF_00009"/>
    </source>
</evidence>
<dbReference type="PANTHER" id="PTHR46986">
    <property type="entry name" value="ENDORIBONUCLEASE YBEY, CHLOROPLASTIC"/>
    <property type="match status" value="1"/>
</dbReference>
<keyword evidence="6 8" id="KW-0378">Hydrolase</keyword>
<evidence type="ECO:0000256" key="3">
    <source>
        <dbReference type="ARBA" id="ARBA00022722"/>
    </source>
</evidence>
<sequence>MNLQLDLQIAVEPNNLPSTAEFQQWAELAIAYGRATPESTPEGAVELTIRLAPSDEIQELNRTYRQKNKPTNVLSFPADIPEALGMEMGIDLLGDLIICPAVVESEAQEQEKALISHWAHMVIHGTLHLLGYDHIEDDEAHEMESLEIQLLEKLGYPAPYQIKSSDTPKNGVKKSNER</sequence>
<reference evidence="10 11" key="1">
    <citation type="journal article" date="2014" name="Int. J. Syst. Evol. Microbiol.">
        <title>Complete genome sequence of Corynebacterium casei LMG S-19264T (=DSM 44701T), isolated from a smear-ripened cheese.</title>
        <authorList>
            <consortium name="US DOE Joint Genome Institute (JGI-PGF)"/>
            <person name="Walter F."/>
            <person name="Albersmeier A."/>
            <person name="Kalinowski J."/>
            <person name="Ruckert C."/>
        </authorList>
    </citation>
    <scope>NUCLEOTIDE SEQUENCE [LARGE SCALE GENOMIC DNA]</scope>
    <source>
        <strain evidence="10 11">NBRC 110095</strain>
    </source>
</reference>
<feature type="region of interest" description="Disordered" evidence="9">
    <location>
        <begin position="159"/>
        <end position="178"/>
    </location>
</feature>
<keyword evidence="4 8" id="KW-0479">Metal-binding</keyword>
<keyword evidence="5 8" id="KW-0255">Endonuclease</keyword>
<keyword evidence="2 8" id="KW-0690">Ribosome biogenesis</keyword>
<comment type="function">
    <text evidence="8">Single strand-specific metallo-endoribonuclease involved in late-stage 70S ribosome quality control and in maturation of the 3' terminus of the 16S rRNA.</text>
</comment>
<accession>A0AA37T830</accession>
<comment type="caution">
    <text evidence="10">The sequence shown here is derived from an EMBL/GenBank/DDBJ whole genome shotgun (WGS) entry which is preliminary data.</text>
</comment>
<dbReference type="AlphaFoldDB" id="A0AA37T830"/>
<keyword evidence="8" id="KW-0963">Cytoplasm</keyword>
<protein>
    <recommendedName>
        <fullName evidence="8">Endoribonuclease YbeY</fullName>
        <ecNumber evidence="8">3.1.-.-</ecNumber>
    </recommendedName>
</protein>
<gene>
    <name evidence="8 10" type="primary">ybeY</name>
    <name evidence="10" type="ORF">GCM10007877_12550</name>
</gene>
<dbReference type="SUPFAM" id="SSF55486">
    <property type="entry name" value="Metalloproteases ('zincins'), catalytic domain"/>
    <property type="match status" value="1"/>
</dbReference>
<feature type="binding site" evidence="8">
    <location>
        <position position="128"/>
    </location>
    <ligand>
        <name>Zn(2+)</name>
        <dbReference type="ChEBI" id="CHEBI:29105"/>
        <note>catalytic</note>
    </ligand>
</feature>
<keyword evidence="3 8" id="KW-0540">Nuclease</keyword>